<dbReference type="SUPFAM" id="SSF89095">
    <property type="entry name" value="GatB/YqeY motif"/>
    <property type="match status" value="1"/>
</dbReference>
<comment type="caution">
    <text evidence="1">The sequence shown here is derived from an EMBL/GenBank/DDBJ whole genome shotgun (WGS) entry which is preliminary data.</text>
</comment>
<dbReference type="PANTHER" id="PTHR28055:SF1">
    <property type="entry name" value="ALTERED INHERITANCE OF MITOCHONDRIA PROTEIN 41, MITOCHONDRIAL"/>
    <property type="match status" value="1"/>
</dbReference>
<proteinExistence type="predicted"/>
<accession>A0ABT8EK45</accession>
<dbReference type="InterPro" id="IPR019004">
    <property type="entry name" value="YqeY/Aim41"/>
</dbReference>
<dbReference type="EMBL" id="JAJHNU010000002">
    <property type="protein sequence ID" value="MDN4121585.1"/>
    <property type="molecule type" value="Genomic_DNA"/>
</dbReference>
<organism evidence="1 2">
    <name type="scientific">Alcaligenes endophyticus</name>
    <dbReference type="NCBI Taxonomy" id="1929088"/>
    <lineage>
        <taxon>Bacteria</taxon>
        <taxon>Pseudomonadati</taxon>
        <taxon>Pseudomonadota</taxon>
        <taxon>Betaproteobacteria</taxon>
        <taxon>Burkholderiales</taxon>
        <taxon>Alcaligenaceae</taxon>
        <taxon>Alcaligenes</taxon>
    </lineage>
</organism>
<dbReference type="Gene3D" id="1.10.10.410">
    <property type="match status" value="1"/>
</dbReference>
<name>A0ABT8EK45_9BURK</name>
<dbReference type="Proteomes" id="UP001168613">
    <property type="component" value="Unassembled WGS sequence"/>
</dbReference>
<evidence type="ECO:0000313" key="2">
    <source>
        <dbReference type="Proteomes" id="UP001168613"/>
    </source>
</evidence>
<evidence type="ECO:0000313" key="1">
    <source>
        <dbReference type="EMBL" id="MDN4121585.1"/>
    </source>
</evidence>
<dbReference type="InterPro" id="IPR003789">
    <property type="entry name" value="Asn/Gln_tRNA_amidoTrase-B-like"/>
</dbReference>
<protein>
    <submittedName>
        <fullName evidence="1">GatB/YqeY domain-containing protein</fullName>
    </submittedName>
</protein>
<dbReference type="Gene3D" id="1.10.1510.10">
    <property type="entry name" value="Uncharacterised protein YqeY/AIM41 PF09424, N-terminal domain"/>
    <property type="match status" value="1"/>
</dbReference>
<dbReference type="RefSeq" id="WP_266124257.1">
    <property type="nucleotide sequence ID" value="NZ_JAJHNU010000002.1"/>
</dbReference>
<dbReference type="InterPro" id="IPR042184">
    <property type="entry name" value="YqeY/Aim41_N"/>
</dbReference>
<dbReference type="InterPro" id="IPR023168">
    <property type="entry name" value="GatB_Yqey_C_2"/>
</dbReference>
<dbReference type="Pfam" id="PF09424">
    <property type="entry name" value="YqeY"/>
    <property type="match status" value="1"/>
</dbReference>
<dbReference type="PANTHER" id="PTHR28055">
    <property type="entry name" value="ALTERED INHERITANCE OF MITOCHONDRIA PROTEIN 41, MITOCHONDRIAL"/>
    <property type="match status" value="1"/>
</dbReference>
<sequence>MSTSLKTRLSEDTKTAMRARDTARLGTLRLLQAAIKQVEVDKRIELSDDDIISIIEKQAKQRRESIQAFEQAGRTESAAQEKAELEVLQTYLPAQADQAEINAVLDAAIAQAQAQGAQGPAIMGKAMAQIKAQLAGRADMAAVSALLKQKIA</sequence>
<keyword evidence="2" id="KW-1185">Reference proteome</keyword>
<gene>
    <name evidence="1" type="ORF">LMS43_09820</name>
</gene>
<reference evidence="1" key="1">
    <citation type="submission" date="2021-11" db="EMBL/GenBank/DDBJ databases">
        <title>Draft genome sequence of Alcaligenes endophyticus type strain CCUG 75668T.</title>
        <authorList>
            <person name="Salva-Serra F."/>
            <person name="Duran R.E."/>
            <person name="Seeger M."/>
            <person name="Moore E.R.B."/>
            <person name="Jaen-Luchoro D."/>
        </authorList>
    </citation>
    <scope>NUCLEOTIDE SEQUENCE</scope>
    <source>
        <strain evidence="1">CCUG 75668</strain>
    </source>
</reference>